<evidence type="ECO:0000256" key="7">
    <source>
        <dbReference type="ARBA" id="ARBA00022729"/>
    </source>
</evidence>
<keyword evidence="21" id="KW-1185">Reference proteome</keyword>
<evidence type="ECO:0000256" key="16">
    <source>
        <dbReference type="SAM" id="MobiDB-lite"/>
    </source>
</evidence>
<keyword evidence="12 20" id="KW-0675">Receptor</keyword>
<dbReference type="InterPro" id="IPR037066">
    <property type="entry name" value="Plug_dom_sf"/>
</dbReference>
<keyword evidence="3 14" id="KW-0813">Transport</keyword>
<evidence type="ECO:0000256" key="10">
    <source>
        <dbReference type="ARBA" id="ARBA00023077"/>
    </source>
</evidence>
<dbReference type="InterPro" id="IPR010105">
    <property type="entry name" value="TonB_sidphr_rcpt"/>
</dbReference>
<evidence type="ECO:0000256" key="4">
    <source>
        <dbReference type="ARBA" id="ARBA00022452"/>
    </source>
</evidence>
<dbReference type="Proteomes" id="UP001228044">
    <property type="component" value="Unassembled WGS sequence"/>
</dbReference>
<evidence type="ECO:0000256" key="9">
    <source>
        <dbReference type="ARBA" id="ARBA00023065"/>
    </source>
</evidence>
<dbReference type="InterPro" id="IPR000531">
    <property type="entry name" value="Beta-barrel_TonB"/>
</dbReference>
<evidence type="ECO:0000259" key="18">
    <source>
        <dbReference type="Pfam" id="PF00593"/>
    </source>
</evidence>
<evidence type="ECO:0000259" key="19">
    <source>
        <dbReference type="Pfam" id="PF07715"/>
    </source>
</evidence>
<gene>
    <name evidence="20" type="ORF">QWJ38_21050</name>
</gene>
<feature type="signal peptide" evidence="17">
    <location>
        <begin position="1"/>
        <end position="26"/>
    </location>
</feature>
<dbReference type="Pfam" id="PF00593">
    <property type="entry name" value="TonB_dep_Rec_b-barrel"/>
    <property type="match status" value="1"/>
</dbReference>
<accession>A0ABT8DYX0</accession>
<feature type="chain" id="PRO_5046548885" evidence="17">
    <location>
        <begin position="27"/>
        <end position="708"/>
    </location>
</feature>
<feature type="region of interest" description="Disordered" evidence="16">
    <location>
        <begin position="395"/>
        <end position="416"/>
    </location>
</feature>
<organism evidence="20 21">
    <name type="scientific">Roseateles violae</name>
    <dbReference type="NCBI Taxonomy" id="3058042"/>
    <lineage>
        <taxon>Bacteria</taxon>
        <taxon>Pseudomonadati</taxon>
        <taxon>Pseudomonadota</taxon>
        <taxon>Betaproteobacteria</taxon>
        <taxon>Burkholderiales</taxon>
        <taxon>Sphaerotilaceae</taxon>
        <taxon>Roseateles</taxon>
    </lineage>
</organism>
<dbReference type="InterPro" id="IPR039426">
    <property type="entry name" value="TonB-dep_rcpt-like"/>
</dbReference>
<keyword evidence="9" id="KW-0406">Ion transport</keyword>
<keyword evidence="10 15" id="KW-0798">TonB box</keyword>
<dbReference type="PROSITE" id="PS52016">
    <property type="entry name" value="TONB_DEPENDENT_REC_3"/>
    <property type="match status" value="1"/>
</dbReference>
<dbReference type="NCBIfam" id="TIGR01783">
    <property type="entry name" value="TonB-siderophor"/>
    <property type="match status" value="1"/>
</dbReference>
<evidence type="ECO:0000256" key="15">
    <source>
        <dbReference type="RuleBase" id="RU003357"/>
    </source>
</evidence>
<keyword evidence="5" id="KW-0410">Iron transport</keyword>
<dbReference type="Pfam" id="PF07715">
    <property type="entry name" value="Plug"/>
    <property type="match status" value="1"/>
</dbReference>
<evidence type="ECO:0000313" key="20">
    <source>
        <dbReference type="EMBL" id="MDN3922786.1"/>
    </source>
</evidence>
<dbReference type="CDD" id="cd01347">
    <property type="entry name" value="ligand_gated_channel"/>
    <property type="match status" value="1"/>
</dbReference>
<evidence type="ECO:0000256" key="1">
    <source>
        <dbReference type="ARBA" id="ARBA00004571"/>
    </source>
</evidence>
<evidence type="ECO:0000256" key="8">
    <source>
        <dbReference type="ARBA" id="ARBA00023004"/>
    </source>
</evidence>
<feature type="domain" description="TonB-dependent receptor plug" evidence="19">
    <location>
        <begin position="54"/>
        <end position="151"/>
    </location>
</feature>
<evidence type="ECO:0000256" key="6">
    <source>
        <dbReference type="ARBA" id="ARBA00022692"/>
    </source>
</evidence>
<keyword evidence="8" id="KW-0408">Iron</keyword>
<dbReference type="Gene3D" id="2.40.170.20">
    <property type="entry name" value="TonB-dependent receptor, beta-barrel domain"/>
    <property type="match status" value="1"/>
</dbReference>
<evidence type="ECO:0000256" key="11">
    <source>
        <dbReference type="ARBA" id="ARBA00023136"/>
    </source>
</evidence>
<dbReference type="PANTHER" id="PTHR32552:SF68">
    <property type="entry name" value="FERRICHROME OUTER MEMBRANE TRANSPORTER_PHAGE RECEPTOR"/>
    <property type="match status" value="1"/>
</dbReference>
<evidence type="ECO:0000256" key="14">
    <source>
        <dbReference type="PROSITE-ProRule" id="PRU01360"/>
    </source>
</evidence>
<dbReference type="EMBL" id="JAUHHC010000006">
    <property type="protein sequence ID" value="MDN3922786.1"/>
    <property type="molecule type" value="Genomic_DNA"/>
</dbReference>
<evidence type="ECO:0000256" key="5">
    <source>
        <dbReference type="ARBA" id="ARBA00022496"/>
    </source>
</evidence>
<dbReference type="InterPro" id="IPR012910">
    <property type="entry name" value="Plug_dom"/>
</dbReference>
<feature type="domain" description="TonB-dependent receptor-like beta-barrel" evidence="18">
    <location>
        <begin position="223"/>
        <end position="674"/>
    </location>
</feature>
<sequence>MAIQRSLPSPSLLALAAGLLCAAAQAQTLPTVSVSGRSAETPVLVGGFGDVPVAKLPMQAAVLSGERLLDLGINSLAGIVSLDASIGDAYNSQGYVSYLKIRGFDLDNRFNYRRDGLPINAETVLPLTNKSAVEVLKGTSGVQAGTSAPGGLVNLQVKRPQAGNFTSVGLFYNERGTVEGTLDWNQRLSPSLGLRVNASAAHLDPLLHDAKGNRHLLAAAVDWQAGAATRLEAEFEVSHQSQPSQPGFSLLGDTLPSAKSIDPRVNLNNQDWSQPVVFDGQNASLRLTQQLDADWKAQAHLGVQRLQNDDRLAYPFGCTAADGSYYADRYCPNGDFDMYDFRSENEHRDSDALDLSLAGKFTTAGLRHDFGAGLLLSRFKSRFQRQAYNWAGTGNISGIPRATPDPSLTDENTNRDESSRELYLRDAIQLGADWQAWLGLRHSWLERDSVRTDGSRATHYKQDFTTPWLGLSYALSPQLMAYASWGEGIESTVVPNRSRYTNAGQALPALRSEQFELGLKAGSNTVDWSINVFDITRPLWRDIGSCDVAASCTTTADGEARHRGIEAQADLKWQGGGLLASAIKLRARREGSADPALNGLTPPNTPETTLKLLARQGVLPGLQLQTGLVYEGPRPVLPDNSVAIPGWTRLDAGARYDQVWGGQLLIWRVGVDNLADRRAWKESPFQYEHVYLYPLAPRTWRASLEIQL</sequence>
<reference evidence="20 21" key="1">
    <citation type="submission" date="2023-06" db="EMBL/GenBank/DDBJ databases">
        <title>Pelomonas sp. PFR6 16S ribosomal RNA gene Genome sequencing and assembly.</title>
        <authorList>
            <person name="Woo H."/>
        </authorList>
    </citation>
    <scope>NUCLEOTIDE SEQUENCE [LARGE SCALE GENOMIC DNA]</scope>
    <source>
        <strain evidence="20 21">PFR6</strain>
    </source>
</reference>
<proteinExistence type="inferred from homology"/>
<dbReference type="PANTHER" id="PTHR32552">
    <property type="entry name" value="FERRICHROME IRON RECEPTOR-RELATED"/>
    <property type="match status" value="1"/>
</dbReference>
<keyword evidence="6 14" id="KW-0812">Transmembrane</keyword>
<comment type="subcellular location">
    <subcellularLocation>
        <location evidence="1 14">Cell outer membrane</location>
        <topology evidence="1 14">Multi-pass membrane protein</topology>
    </subcellularLocation>
</comment>
<evidence type="ECO:0000256" key="12">
    <source>
        <dbReference type="ARBA" id="ARBA00023170"/>
    </source>
</evidence>
<name>A0ABT8DYX0_9BURK</name>
<keyword evidence="13 14" id="KW-0998">Cell outer membrane</keyword>
<evidence type="ECO:0000256" key="3">
    <source>
        <dbReference type="ARBA" id="ARBA00022448"/>
    </source>
</evidence>
<protein>
    <submittedName>
        <fullName evidence="20">TonB-dependent receptor</fullName>
    </submittedName>
</protein>
<dbReference type="InterPro" id="IPR036942">
    <property type="entry name" value="Beta-barrel_TonB_sf"/>
</dbReference>
<dbReference type="Gene3D" id="2.170.130.10">
    <property type="entry name" value="TonB-dependent receptor, plug domain"/>
    <property type="match status" value="1"/>
</dbReference>
<evidence type="ECO:0000256" key="17">
    <source>
        <dbReference type="SAM" id="SignalP"/>
    </source>
</evidence>
<keyword evidence="11 14" id="KW-0472">Membrane</keyword>
<dbReference type="SUPFAM" id="SSF56935">
    <property type="entry name" value="Porins"/>
    <property type="match status" value="1"/>
</dbReference>
<evidence type="ECO:0000256" key="13">
    <source>
        <dbReference type="ARBA" id="ARBA00023237"/>
    </source>
</evidence>
<evidence type="ECO:0000313" key="21">
    <source>
        <dbReference type="Proteomes" id="UP001228044"/>
    </source>
</evidence>
<keyword evidence="7 17" id="KW-0732">Signal</keyword>
<dbReference type="RefSeq" id="WP_290361101.1">
    <property type="nucleotide sequence ID" value="NZ_JAUHHC010000006.1"/>
</dbReference>
<keyword evidence="4 14" id="KW-1134">Transmembrane beta strand</keyword>
<evidence type="ECO:0000256" key="2">
    <source>
        <dbReference type="ARBA" id="ARBA00009810"/>
    </source>
</evidence>
<comment type="similarity">
    <text evidence="2 14 15">Belongs to the TonB-dependent receptor family.</text>
</comment>
<comment type="caution">
    <text evidence="20">The sequence shown here is derived from an EMBL/GenBank/DDBJ whole genome shotgun (WGS) entry which is preliminary data.</text>
</comment>